<dbReference type="Pfam" id="PF13245">
    <property type="entry name" value="AAA_19"/>
    <property type="match status" value="1"/>
</dbReference>
<feature type="compositionally biased region" description="Polar residues" evidence="1">
    <location>
        <begin position="88"/>
        <end position="111"/>
    </location>
</feature>
<dbReference type="InterPro" id="IPR027417">
    <property type="entry name" value="P-loop_NTPase"/>
</dbReference>
<feature type="region of interest" description="Disordered" evidence="1">
    <location>
        <begin position="28"/>
        <end position="181"/>
    </location>
</feature>
<keyword evidence="3" id="KW-1185">Reference proteome</keyword>
<organism evidence="2 3">
    <name type="scientific">Trichonephila clavata</name>
    <name type="common">Joro spider</name>
    <name type="synonym">Nephila clavata</name>
    <dbReference type="NCBI Taxonomy" id="2740835"/>
    <lineage>
        <taxon>Eukaryota</taxon>
        <taxon>Metazoa</taxon>
        <taxon>Ecdysozoa</taxon>
        <taxon>Arthropoda</taxon>
        <taxon>Chelicerata</taxon>
        <taxon>Arachnida</taxon>
        <taxon>Araneae</taxon>
        <taxon>Araneomorphae</taxon>
        <taxon>Entelegynae</taxon>
        <taxon>Araneoidea</taxon>
        <taxon>Nephilidae</taxon>
        <taxon>Trichonephila</taxon>
    </lineage>
</organism>
<evidence type="ECO:0000313" key="3">
    <source>
        <dbReference type="Proteomes" id="UP000887116"/>
    </source>
</evidence>
<accession>A0A8X6KAW6</accession>
<reference evidence="2" key="1">
    <citation type="submission" date="2020-07" db="EMBL/GenBank/DDBJ databases">
        <title>Multicomponent nature underlies the extraordinary mechanical properties of spider dragline silk.</title>
        <authorList>
            <person name="Kono N."/>
            <person name="Nakamura H."/>
            <person name="Mori M."/>
            <person name="Yoshida Y."/>
            <person name="Ohtoshi R."/>
            <person name="Malay A.D."/>
            <person name="Moran D.A.P."/>
            <person name="Tomita M."/>
            <person name="Numata K."/>
            <person name="Arakawa K."/>
        </authorList>
    </citation>
    <scope>NUCLEOTIDE SEQUENCE</scope>
</reference>
<dbReference type="EMBL" id="BMAO01000638">
    <property type="protein sequence ID" value="GFQ68196.1"/>
    <property type="molecule type" value="Genomic_DNA"/>
</dbReference>
<dbReference type="Pfam" id="PF04583">
    <property type="entry name" value="Baculo_p74"/>
    <property type="match status" value="1"/>
</dbReference>
<dbReference type="OrthoDB" id="432234at2759"/>
<comment type="caution">
    <text evidence="2">The sequence shown here is derived from an EMBL/GenBank/DDBJ whole genome shotgun (WGS) entry which is preliminary data.</text>
</comment>
<feature type="compositionally biased region" description="Basic residues" evidence="1">
    <location>
        <begin position="157"/>
        <end position="172"/>
    </location>
</feature>
<feature type="compositionally biased region" description="Polar residues" evidence="1">
    <location>
        <begin position="32"/>
        <end position="45"/>
    </location>
</feature>
<feature type="compositionally biased region" description="Low complexity" evidence="1">
    <location>
        <begin position="50"/>
        <end position="87"/>
    </location>
</feature>
<dbReference type="SUPFAM" id="SSF52540">
    <property type="entry name" value="P-loop containing nucleoside triphosphate hydrolases"/>
    <property type="match status" value="2"/>
</dbReference>
<evidence type="ECO:0000256" key="1">
    <source>
        <dbReference type="SAM" id="MobiDB-lite"/>
    </source>
</evidence>
<name>A0A8X6KAW6_TRICU</name>
<dbReference type="AlphaFoldDB" id="A0A8X6KAW6"/>
<dbReference type="Proteomes" id="UP000887116">
    <property type="component" value="Unassembled WGS sequence"/>
</dbReference>
<feature type="compositionally biased region" description="Low complexity" evidence="1">
    <location>
        <begin position="116"/>
        <end position="138"/>
    </location>
</feature>
<protein>
    <recommendedName>
        <fullName evidence="4">DNA helicase</fullName>
    </recommendedName>
</protein>
<dbReference type="InterPro" id="IPR007663">
    <property type="entry name" value="Baculo_p74"/>
</dbReference>
<dbReference type="Gene3D" id="3.40.50.300">
    <property type="entry name" value="P-loop containing nucleotide triphosphate hydrolases"/>
    <property type="match status" value="1"/>
</dbReference>
<evidence type="ECO:0000313" key="2">
    <source>
        <dbReference type="EMBL" id="GFQ68196.1"/>
    </source>
</evidence>
<evidence type="ECO:0008006" key="4">
    <source>
        <dbReference type="Google" id="ProtNLM"/>
    </source>
</evidence>
<dbReference type="GO" id="GO:0019058">
    <property type="term" value="P:viral life cycle"/>
    <property type="evidence" value="ECO:0007669"/>
    <property type="project" value="InterPro"/>
</dbReference>
<proteinExistence type="predicted"/>
<sequence length="798" mass="92383">MSNIETETGDESLPKFFEDVGELFDHHLRTPARNSTNNNSLPSTVERNRSPNNVRRNSSNNGRRSQSPNNVRRNSSNNGRRSQSPNNVRRNSSNDGRRSQSPNNVRRNSSNDGRRSQSPNNVRRNSSNNGRRSQSPNNTRRKVRKHRSRRSQSPNNTRRKIRKHRSRRRRRSQSSNVTNPLVRRVSPIRMVNRFRNPSPRVRNRNDNIFRSKDQIIHTFDGNSIVFKDYLNVPKNRKKRSVNYSTPNMDVKLLHDIALELSVDFGLDLSLDSIQHILKKRVPGLVFKATTDIPIKSVMIQAILKSQATTIINVSKMAAKGVSTVSSVFSLYGIVSMIFDIFDPFEYNRILDKATLDSINRQLDLKFYKTEFYKPIKVTPDFVWENMLLEEDQTESYTFMAERIKEYLNELHKKPPDKKIFKLKKELFNNETKMTGGPGSGKTYTVVETFKHLNIATIKMAPTARIACKIEGKTIHSTMRLDWREGSRLKQIERELQEENDIQICLEKSNELKNTMICNLKGNIIIVDEMSLIPFWLAHALIKFFFENNSPVLFIAMGDKRQLKPVMSQYNIFHVSFDQEFENYCIEFKESKRFIPEYLKVIEQLRELVDQLEENKLLEFISKEFPVVESIDTNILKNCKKALVYKNATADVYNSYYTSQFPGKAYRLYKIENGKVCKKSFVDLKPGCEVAVTENFATKRDLQNVVTNGTVLIFEKYIAKYDTCKCIDMNGLDVYIKRNEYSGMIPLVPNFARTIHKYQGETIDTDGIVFNFDGCTDLNLIYTALSRVCSMKQIIAVAL</sequence>
<feature type="compositionally biased region" description="Basic residues" evidence="1">
    <location>
        <begin position="139"/>
        <end position="150"/>
    </location>
</feature>
<gene>
    <name evidence="2" type="primary">AVEN_250090_1</name>
    <name evidence="2" type="ORF">TNCT_730031</name>
</gene>
<dbReference type="CDD" id="cd18809">
    <property type="entry name" value="SF1_C_RecD"/>
    <property type="match status" value="1"/>
</dbReference>